<feature type="domain" description="Histidine kinase" evidence="4">
    <location>
        <begin position="1720"/>
        <end position="1807"/>
    </location>
</feature>
<evidence type="ECO:0000259" key="4">
    <source>
        <dbReference type="PROSITE" id="PS50109"/>
    </source>
</evidence>
<dbReference type="Pfam" id="PF02518">
    <property type="entry name" value="HATPase_c"/>
    <property type="match status" value="1"/>
</dbReference>
<dbReference type="InterPro" id="IPR011009">
    <property type="entry name" value="Kinase-like_dom_sf"/>
</dbReference>
<feature type="region of interest" description="Disordered" evidence="2">
    <location>
        <begin position="1245"/>
        <end position="1265"/>
    </location>
</feature>
<dbReference type="Gene3D" id="3.30.450.40">
    <property type="match status" value="2"/>
</dbReference>
<dbReference type="InterPro" id="IPR027417">
    <property type="entry name" value="P-loop_NTPase"/>
</dbReference>
<keyword evidence="6" id="KW-1185">Reference proteome</keyword>
<accession>A0ABV5Y847</accession>
<dbReference type="PROSITE" id="PS00109">
    <property type="entry name" value="PROTEIN_KINASE_TYR"/>
    <property type="match status" value="1"/>
</dbReference>
<feature type="domain" description="Protein kinase" evidence="3">
    <location>
        <begin position="1"/>
        <end position="265"/>
    </location>
</feature>
<dbReference type="InterPro" id="IPR000719">
    <property type="entry name" value="Prot_kinase_dom"/>
</dbReference>
<dbReference type="InterPro" id="IPR011712">
    <property type="entry name" value="Sig_transdc_His_kin_sub3_dim/P"/>
</dbReference>
<dbReference type="PROSITE" id="PS50011">
    <property type="entry name" value="PROTEIN_KINASE_DOM"/>
    <property type="match status" value="1"/>
</dbReference>
<dbReference type="InterPro" id="IPR003018">
    <property type="entry name" value="GAF"/>
</dbReference>
<feature type="compositionally biased region" description="Polar residues" evidence="2">
    <location>
        <begin position="1806"/>
        <end position="1815"/>
    </location>
</feature>
<protein>
    <submittedName>
        <fullName evidence="5">AAA family ATPase</fullName>
    </submittedName>
</protein>
<dbReference type="Gene3D" id="1.10.510.10">
    <property type="entry name" value="Transferase(Phosphotransferase) domain 1"/>
    <property type="match status" value="1"/>
</dbReference>
<feature type="region of interest" description="Disordered" evidence="2">
    <location>
        <begin position="1791"/>
        <end position="1815"/>
    </location>
</feature>
<dbReference type="InterPro" id="IPR008266">
    <property type="entry name" value="Tyr_kinase_AS"/>
</dbReference>
<dbReference type="RefSeq" id="WP_378194806.1">
    <property type="nucleotide sequence ID" value="NZ_JBHLZP010000011.1"/>
</dbReference>
<dbReference type="Pfam" id="PF07730">
    <property type="entry name" value="HisKA_3"/>
    <property type="match status" value="1"/>
</dbReference>
<evidence type="ECO:0000256" key="2">
    <source>
        <dbReference type="SAM" id="MobiDB-lite"/>
    </source>
</evidence>
<dbReference type="PROSITE" id="PS50109">
    <property type="entry name" value="HIS_KIN"/>
    <property type="match status" value="1"/>
</dbReference>
<dbReference type="InterPro" id="IPR053159">
    <property type="entry name" value="Hybrid_Histidine_Kinase"/>
</dbReference>
<keyword evidence="1" id="KW-0418">Kinase</keyword>
<dbReference type="CDD" id="cd16917">
    <property type="entry name" value="HATPase_UhpB-NarQ-NarX-like"/>
    <property type="match status" value="1"/>
</dbReference>
<dbReference type="SMART" id="SM00387">
    <property type="entry name" value="HATPase_c"/>
    <property type="match status" value="1"/>
</dbReference>
<sequence length="1815" mass="196149">MGADGVLSGRAPPDGAEILHESERTRVTRLFFAGLAVVRKEPLGPDAQRRLWHERAILERLRGAAGVPRLLEAPRYPGAIVSADVGGVCLAGLAKPVAVDDLIELAVKLARAVAEVHRRGVVHRDITPANIVISREGDPCLVDFALASSFAEIRPEFTHHTEILGTLEYLAPELTGRTGRPVDQRADLYALGATLYELATGEPPFGSGDPLRLTHDHLARVPVPPVAVNRAVPIPLSEIIMHLLEKEPDNRYQAAEGVVYDLERLREAGPASAAALRVGEHDFPLRLLPPSRLVGRDADVAALEAAFEEALTGRCSAVFVGGAPGVGKTALVDELRPVVTGRDGWFVTGKFDQYRRDLEFDAVEQAFRALGRLLLAEPEDELAEVRRRILRAVGPNAGLLTAVVPEFAALLGKPPEPGDPLTAQVRAQRMAVDVLRVVASRKRPVAVFIDDLQWAGRTPLGFVDMMLGETPVDGLLLVGAYREGDVAHSLAAPLSRWREQSDVRHLRLVNLPRSGVIAMVAEMLHVDPAVSADLAEAISPYTSGNPYETVELLNTLRRGGALTATAAGWRWDVDAVRAQLGRTEVTGLLAARVEDLPTRSRQVVEAMACLGGRAELTVLRTVIAAPAGVVEKALAPALDDGLLTPEPGTRQAVRFRHDRIREVVLEGLDPRRRRALQLTMARRLAEVPGWFAVAAGQYMPVVDAVDDPAERREVVELLRRAAGQAILIGDYALMNALLTAALRLIDPRRTATLIQVYTGRHLALYSMGRLDEADEDYRTIEALCTTALERIDATCVQVRSLTHRNCLAEALDLGMRTLRELGIAVPAADRFSAGLDSQFGHLYRWLDHTEGGAGSAWRDITDPRLLAVTCVINALLPASYFVADQDMLAWMSLEALRIWLANGSARTLLGPAIHVGFSAVGLRGDYAAAYQVARRILALGEARGHEPDTSQARFLFAFLSCWFEPIENGVQAVRQAREGLIAGGDLANAGYTYVPALQHLLDCAPSLDTCVLELEAGLAFMRRTGSEQIAQGLDSYRWLVGVLRGGSPEVAGEATPDRYAGNLVALFQAHVNRAIAAAIFDDLADLTRHTAAAMPLLLPGEYAAAVARMLRGLALAGQARHSHGDERGGLLSELDEVTRWLAARAVDAPANFLHLLRLVEAERAWAAGDFRTAAVAFDAARREVAKHRRPWHQALITERAARFCLAHGVEHAGYELLLQAHRQYLEWGATAKVAQLDWAYPRLRPRRETTAGPGGDRPGDALRQPTTVTTGTVDLLGILSASQALSSETSVEWLHARVVRVLSAMTGATAVHLPLWSDERQDWLLPVPGSGGAALISGKGNERAVPMSVLRYAQRTGEPLIVDDATRDDRFTRDPYFSDVAFCSLLAMPILSRGTLHAVLLLENRLIRSAFTIERLDAVRLIAGQLAVSLDNAHLYAEFRRIADEQAALRRVATLVARGVAPESMFTAVAEEIATLMGADDTAIVRFEPDGEATVMGGHGFWASRSGSRGKLDPRAAMTSVRATGRAARHDLDDLTWAGRPTTGGPRHEVAGPIVVEGRVWGAIGVGSRREALPQDTEQRLADFTELVATAIANAASRNELTNSRMRIVAAADQARRRIERDLHDGAQQRLVSLALRVRAAQAAAPPELDAFVAELDALATEATDALDQLREISRGIHPAILAKGDLGAALRALARRSPVPVELDVRTEGRLPEHVDVSVYYLVAEALTNAAKYARASLVTVTVEADTANAVLRVAVRDDGVGGADYVRGTGLVGLKDRVEALGGRIQLDSPRGAGTDLRAEFPLTTPNSDVTSP</sequence>
<evidence type="ECO:0000313" key="5">
    <source>
        <dbReference type="EMBL" id="MFB9831201.1"/>
    </source>
</evidence>
<comment type="caution">
    <text evidence="5">The sequence shown here is derived from an EMBL/GenBank/DDBJ whole genome shotgun (WGS) entry which is preliminary data.</text>
</comment>
<dbReference type="Gene3D" id="1.20.5.1930">
    <property type="match status" value="1"/>
</dbReference>
<dbReference type="Pfam" id="PF00069">
    <property type="entry name" value="Pkinase"/>
    <property type="match status" value="1"/>
</dbReference>
<dbReference type="Proteomes" id="UP001589627">
    <property type="component" value="Unassembled WGS sequence"/>
</dbReference>
<dbReference type="SMART" id="SM00065">
    <property type="entry name" value="GAF"/>
    <property type="match status" value="2"/>
</dbReference>
<dbReference type="Pfam" id="PF13191">
    <property type="entry name" value="AAA_16"/>
    <property type="match status" value="1"/>
</dbReference>
<dbReference type="SMART" id="SM00220">
    <property type="entry name" value="S_TKc"/>
    <property type="match status" value="1"/>
</dbReference>
<dbReference type="PANTHER" id="PTHR43642:SF1">
    <property type="entry name" value="HYBRID SIGNAL TRANSDUCTION HISTIDINE KINASE G"/>
    <property type="match status" value="1"/>
</dbReference>
<dbReference type="SUPFAM" id="SSF55781">
    <property type="entry name" value="GAF domain-like"/>
    <property type="match status" value="2"/>
</dbReference>
<dbReference type="CDD" id="cd14014">
    <property type="entry name" value="STKc_PknB_like"/>
    <property type="match status" value="1"/>
</dbReference>
<dbReference type="SUPFAM" id="SSF52540">
    <property type="entry name" value="P-loop containing nucleoside triphosphate hydrolases"/>
    <property type="match status" value="1"/>
</dbReference>
<keyword evidence="1" id="KW-0808">Transferase</keyword>
<reference evidence="5 6" key="1">
    <citation type="submission" date="2024-09" db="EMBL/GenBank/DDBJ databases">
        <authorList>
            <person name="Sun Q."/>
            <person name="Mori K."/>
        </authorList>
    </citation>
    <scope>NUCLEOTIDE SEQUENCE [LARGE SCALE GENOMIC DNA]</scope>
    <source>
        <strain evidence="5 6">TBRC 0563</strain>
    </source>
</reference>
<dbReference type="SUPFAM" id="SSF56112">
    <property type="entry name" value="Protein kinase-like (PK-like)"/>
    <property type="match status" value="1"/>
</dbReference>
<evidence type="ECO:0000313" key="6">
    <source>
        <dbReference type="Proteomes" id="UP001589627"/>
    </source>
</evidence>
<dbReference type="SUPFAM" id="SSF55874">
    <property type="entry name" value="ATPase domain of HSP90 chaperone/DNA topoisomerase II/histidine kinase"/>
    <property type="match status" value="1"/>
</dbReference>
<dbReference type="Pfam" id="PF01590">
    <property type="entry name" value="GAF"/>
    <property type="match status" value="2"/>
</dbReference>
<name>A0ABV5Y847_9ACTN</name>
<dbReference type="Gene3D" id="3.30.565.10">
    <property type="entry name" value="Histidine kinase-like ATPase, C-terminal domain"/>
    <property type="match status" value="1"/>
</dbReference>
<gene>
    <name evidence="5" type="ORF">ACFFNX_03255</name>
</gene>
<organism evidence="5 6">
    <name type="scientific">Actinoallomurus acaciae</name>
    <dbReference type="NCBI Taxonomy" id="502577"/>
    <lineage>
        <taxon>Bacteria</taxon>
        <taxon>Bacillati</taxon>
        <taxon>Actinomycetota</taxon>
        <taxon>Actinomycetes</taxon>
        <taxon>Streptosporangiales</taxon>
        <taxon>Thermomonosporaceae</taxon>
        <taxon>Actinoallomurus</taxon>
    </lineage>
</organism>
<dbReference type="InterPro" id="IPR003594">
    <property type="entry name" value="HATPase_dom"/>
</dbReference>
<evidence type="ECO:0000259" key="3">
    <source>
        <dbReference type="PROSITE" id="PS50011"/>
    </source>
</evidence>
<evidence type="ECO:0000256" key="1">
    <source>
        <dbReference type="ARBA" id="ARBA00022777"/>
    </source>
</evidence>
<proteinExistence type="predicted"/>
<dbReference type="EMBL" id="JBHLZP010000011">
    <property type="protein sequence ID" value="MFB9831201.1"/>
    <property type="molecule type" value="Genomic_DNA"/>
</dbReference>
<dbReference type="InterPro" id="IPR005467">
    <property type="entry name" value="His_kinase_dom"/>
</dbReference>
<dbReference type="InterPro" id="IPR036890">
    <property type="entry name" value="HATPase_C_sf"/>
</dbReference>
<dbReference type="InterPro" id="IPR029016">
    <property type="entry name" value="GAF-like_dom_sf"/>
</dbReference>
<dbReference type="PANTHER" id="PTHR43642">
    <property type="entry name" value="HYBRID SIGNAL TRANSDUCTION HISTIDINE KINASE G"/>
    <property type="match status" value="1"/>
</dbReference>
<dbReference type="InterPro" id="IPR041664">
    <property type="entry name" value="AAA_16"/>
</dbReference>